<name>A0A1B1YM89_THEST</name>
<proteinExistence type="predicted"/>
<evidence type="ECO:0000313" key="1">
    <source>
        <dbReference type="EMBL" id="ANX01900.1"/>
    </source>
</evidence>
<dbReference type="Proteomes" id="UP000092931">
    <property type="component" value="Chromosome"/>
</dbReference>
<gene>
    <name evidence="1" type="ORF">CSTERLE_10140</name>
</gene>
<accession>A0A1B1YM89</accession>
<organism evidence="1 2">
    <name type="scientific">Thermoclostridium stercorarium subsp. leptospartum DSM 9219</name>
    <dbReference type="NCBI Taxonomy" id="1346611"/>
    <lineage>
        <taxon>Bacteria</taxon>
        <taxon>Bacillati</taxon>
        <taxon>Bacillota</taxon>
        <taxon>Clostridia</taxon>
        <taxon>Eubacteriales</taxon>
        <taxon>Oscillospiraceae</taxon>
        <taxon>Thermoclostridium</taxon>
    </lineage>
</organism>
<dbReference type="EMBL" id="CP014673">
    <property type="protein sequence ID" value="ANX01900.1"/>
    <property type="molecule type" value="Genomic_DNA"/>
</dbReference>
<dbReference type="AlphaFoldDB" id="A0A1B1YM89"/>
<evidence type="ECO:0000313" key="2">
    <source>
        <dbReference type="Proteomes" id="UP000092931"/>
    </source>
</evidence>
<sequence>MCFPFFPFHNFTLRVFFGKTDDFVAKVLFTFIISSRLKYMSGIPEAVHKGKTKNIGNICIAVLYYNIKSLQNEDINRILLFRGRDRMHNTDE</sequence>
<reference evidence="1 2" key="1">
    <citation type="submission" date="2016-02" db="EMBL/GenBank/DDBJ databases">
        <title>Comparison of Clostridium stercorarium subspecies using comparative genomics and transcriptomics.</title>
        <authorList>
            <person name="Schellenberg J."/>
            <person name="Thallinger G."/>
            <person name="Levin D.B."/>
            <person name="Zhang X."/>
            <person name="Alvare G."/>
            <person name="Fristensky B."/>
            <person name="Sparling R."/>
        </authorList>
    </citation>
    <scope>NUCLEOTIDE SEQUENCE [LARGE SCALE GENOMIC DNA]</scope>
    <source>
        <strain evidence="1 2">DSM 9219</strain>
    </source>
</reference>
<protein>
    <submittedName>
        <fullName evidence="1">Uncharacterized protein</fullName>
    </submittedName>
</protein>